<dbReference type="EMBL" id="EU414841">
    <property type="protein sequence ID" value="AKI82201.1"/>
    <property type="molecule type" value="Genomic_DNA"/>
</dbReference>
<reference evidence="1" key="2">
    <citation type="submission" date="2015-05" db="EMBL/GenBank/DDBJ databases">
        <title>The biosynthetic gene cluster for the epothilones from Sorangium cellulosum So0157-2.</title>
        <authorList>
            <person name="Li Y.Z."/>
            <person name="Li Z.F."/>
            <person name="Xia Z.J."/>
            <person name="Zhao J.Y."/>
            <person name="Sun X."/>
            <person name="Zhao L."/>
            <person name="Hu W."/>
            <person name="Liu H."/>
            <person name="Wu Z.H."/>
            <person name="Liu W.F."/>
        </authorList>
    </citation>
    <scope>NUCLEOTIDE SEQUENCE</scope>
    <source>
        <strain evidence="1">So0157-2</strain>
    </source>
</reference>
<dbReference type="AlphaFoldDB" id="A0A0G2YCS7"/>
<name>A0A0G2YCS7_SORCE</name>
<evidence type="ECO:0000313" key="1">
    <source>
        <dbReference type="EMBL" id="AKI82201.1"/>
    </source>
</evidence>
<organism evidence="1">
    <name type="scientific">Sorangium cellulosum So0157-2</name>
    <dbReference type="NCBI Taxonomy" id="1254432"/>
    <lineage>
        <taxon>Bacteria</taxon>
        <taxon>Pseudomonadati</taxon>
        <taxon>Myxococcota</taxon>
        <taxon>Polyangia</taxon>
        <taxon>Polyangiales</taxon>
        <taxon>Polyangiaceae</taxon>
        <taxon>Sorangium</taxon>
    </lineage>
</organism>
<reference evidence="1" key="1">
    <citation type="journal article" date="2013" name="Appl. Microbiol. Biotechnol.">
        <title>Characteristics and activity analysis of epothilone operon promoters from Sorangium cellulosum strains in Escherichia coli.</title>
        <authorList>
            <person name="Zhu L.P."/>
            <person name="Li Z.F."/>
            <person name="Sun X."/>
            <person name="Li S.G."/>
            <person name="Li Y.Z."/>
        </authorList>
    </citation>
    <scope>NUCLEOTIDE SEQUENCE</scope>
    <source>
        <strain evidence="1">So0157-2</strain>
    </source>
</reference>
<sequence>MPGAALGAQSSLARAQRAACHVRPCTRAEEPPGLMHGLTERQVLLSCVFRRT</sequence>
<proteinExistence type="predicted"/>
<protein>
    <submittedName>
        <fullName evidence="1">Putative membrane protein</fullName>
    </submittedName>
</protein>
<accession>A0A0G2YCS7</accession>